<dbReference type="EMBL" id="QBQB01000119">
    <property type="protein sequence ID" value="PUD40883.1"/>
    <property type="molecule type" value="Genomic_DNA"/>
</dbReference>
<comment type="function">
    <text evidence="5">A translational regulator that binds mRNA to regulate translation initiation and/or mRNA stability. Usually binds in the 5'-UTR at or near the Shine-Dalgarno sequence preventing ribosome-binding, thus repressing translation. Its main target seems to be the major flagellin gene, while its function is anatagonized by FliW.</text>
</comment>
<organism evidence="7 11">
    <name type="scientific">Helicobacter pylori</name>
    <name type="common">Campylobacter pylori</name>
    <dbReference type="NCBI Taxonomy" id="210"/>
    <lineage>
        <taxon>Bacteria</taxon>
        <taxon>Pseudomonadati</taxon>
        <taxon>Campylobacterota</taxon>
        <taxon>Epsilonproteobacteria</taxon>
        <taxon>Campylobacterales</taxon>
        <taxon>Helicobacteraceae</taxon>
        <taxon>Helicobacter</taxon>
    </lineage>
</organism>
<dbReference type="SMR" id="A0A1Q2RR25"/>
<dbReference type="GO" id="GO:0005829">
    <property type="term" value="C:cytosol"/>
    <property type="evidence" value="ECO:0007669"/>
    <property type="project" value="TreeGrafter"/>
</dbReference>
<dbReference type="InterPro" id="IPR036107">
    <property type="entry name" value="CsrA_sf"/>
</dbReference>
<reference evidence="7 11" key="1">
    <citation type="journal article" date="2017" name="Front. Cell. Infect. Microbiol.">
        <title>Whole Genome Sequence and Phylogenetic Analysis Show Helicobacter pylori Strains from Latin America Have Followed a Unique Evolution Pathway.</title>
        <authorList>
            <person name="Munoz-Ramirez Z.Y."/>
            <person name="Mendez-Tenorio A."/>
            <person name="Kato I."/>
            <person name="Bravo M.M."/>
            <person name="Rizzato C."/>
            <person name="Thorell K."/>
            <person name="Torres R.C."/>
            <person name="Aviles-Jimenez F."/>
            <person name="Camorlinga M."/>
            <person name="Canzian F."/>
            <person name="Torres J."/>
        </authorList>
    </citation>
    <scope>NUCLEOTIDE SEQUENCE [LARGE SCALE GENOMIC DNA]</scope>
    <source>
        <strain evidence="7 11">CC26084</strain>
    </source>
</reference>
<evidence type="ECO:0000313" key="8">
    <source>
        <dbReference type="EMBL" id="PUD40883.1"/>
    </source>
</evidence>
<dbReference type="Pfam" id="PF02599">
    <property type="entry name" value="CsrA"/>
    <property type="match status" value="1"/>
</dbReference>
<evidence type="ECO:0000256" key="2">
    <source>
        <dbReference type="ARBA" id="ARBA00022491"/>
    </source>
</evidence>
<gene>
    <name evidence="5" type="primary">csrA</name>
    <name evidence="7" type="ORF">B0X41_00910</name>
    <name evidence="8" type="ORF">C2R92_03970</name>
    <name evidence="9" type="ORF">CV728_00450</name>
    <name evidence="6" type="ORF">F7209_02820</name>
</gene>
<comment type="subunit">
    <text evidence="5">Homodimer; the beta-strands of each monomer intercalate to form a hydrophobic core, while the alpha-helices form wings that extend away from the core.</text>
</comment>
<evidence type="ECO:0000313" key="12">
    <source>
        <dbReference type="Proteomes" id="UP000320851"/>
    </source>
</evidence>
<keyword evidence="1 5" id="KW-0963">Cytoplasm</keyword>
<dbReference type="Gene3D" id="2.60.40.4380">
    <property type="entry name" value="Translational regulator CsrA"/>
    <property type="match status" value="1"/>
</dbReference>
<evidence type="ECO:0000256" key="4">
    <source>
        <dbReference type="ARBA" id="ARBA00022884"/>
    </source>
</evidence>
<evidence type="ECO:0000313" key="13">
    <source>
        <dbReference type="Proteomes" id="UP000470837"/>
    </source>
</evidence>
<dbReference type="GO" id="GO:0044781">
    <property type="term" value="P:bacterial-type flagellum organization"/>
    <property type="evidence" value="ECO:0007669"/>
    <property type="project" value="UniProtKB-KW"/>
</dbReference>
<dbReference type="PANTHER" id="PTHR34984">
    <property type="entry name" value="CARBON STORAGE REGULATOR"/>
    <property type="match status" value="1"/>
</dbReference>
<dbReference type="GO" id="GO:0048027">
    <property type="term" value="F:mRNA 5'-UTR binding"/>
    <property type="evidence" value="ECO:0007669"/>
    <property type="project" value="UniProtKB-UniRule"/>
</dbReference>
<reference evidence="6" key="4">
    <citation type="submission" date="2019-09" db="EMBL/GenBank/DDBJ databases">
        <authorList>
            <person name="Saranathan R."/>
            <person name="Levi M.H."/>
            <person name="Wattam A.R."/>
            <person name="Malek A."/>
            <person name="Behin D.S."/>
            <person name="Pan D.H."/>
            <person name="Jacobs W.R."/>
            <person name="Szymczak W.A."/>
        </authorList>
    </citation>
    <scope>NUCLEOTIDE SEQUENCE</scope>
    <source>
        <strain evidence="6">MHP34</strain>
    </source>
</reference>
<accession>A0A1Q2RR25</accession>
<dbReference type="AlphaFoldDB" id="A0A1Q2RR25"/>
<dbReference type="Proteomes" id="UP000320851">
    <property type="component" value="Chromosome"/>
</dbReference>
<dbReference type="PANTHER" id="PTHR34984:SF1">
    <property type="entry name" value="CARBON STORAGE REGULATOR"/>
    <property type="match status" value="1"/>
</dbReference>
<dbReference type="HAMAP" id="MF_00167">
    <property type="entry name" value="CsrA"/>
    <property type="match status" value="1"/>
</dbReference>
<dbReference type="GO" id="GO:1902208">
    <property type="term" value="P:regulation of bacterial-type flagellum assembly"/>
    <property type="evidence" value="ECO:0007669"/>
    <property type="project" value="UniProtKB-UniRule"/>
</dbReference>
<dbReference type="OMA" id="VYRKEVY"/>
<comment type="similarity">
    <text evidence="5">Belongs to the CsrA/RsmA family.</text>
</comment>
<dbReference type="SUPFAM" id="SSF117130">
    <property type="entry name" value="CsrA-like"/>
    <property type="match status" value="1"/>
</dbReference>
<dbReference type="RefSeq" id="WP_000906455.1">
    <property type="nucleotide sequence ID" value="NZ_AP017355.1"/>
</dbReference>
<dbReference type="GO" id="GO:0006402">
    <property type="term" value="P:mRNA catabolic process"/>
    <property type="evidence" value="ECO:0007669"/>
    <property type="project" value="InterPro"/>
</dbReference>
<dbReference type="FunFam" id="2.60.40.4380:FF:000002">
    <property type="entry name" value="Translational regulator CsrA"/>
    <property type="match status" value="1"/>
</dbReference>
<dbReference type="EMBL" id="MUOR01000014">
    <property type="protein sequence ID" value="OOP96678.1"/>
    <property type="molecule type" value="Genomic_DNA"/>
</dbReference>
<reference evidence="8 10" key="2">
    <citation type="submission" date="2018-01" db="EMBL/GenBank/DDBJ databases">
        <title>Helicobacter pylori genome-wide association study shows promise for predicting gastric cancer risk.</title>
        <authorList>
            <person name="Berthenet E."/>
            <person name="Yahara K."/>
            <person name="Thorell K."/>
            <person name="Pascoe B."/>
            <person name="Meric G."/>
            <person name="Mikhail J.M."/>
            <person name="Engstrand L."/>
            <person name="Enroth H."/>
            <person name="Burette A."/>
            <person name="Megraud F."/>
            <person name="Atherton J."/>
            <person name="Smith S."/>
            <person name="Wilkinson T.S."/>
            <person name="Hitchings M.D."/>
            <person name="Falush D."/>
            <person name="Sheppard S.K."/>
        </authorList>
    </citation>
    <scope>NUCLEOTIDE SEQUENCE [LARGE SCALE GENOMIC DNA]</scope>
    <source>
        <strain evidence="8 10">462</strain>
    </source>
</reference>
<evidence type="ECO:0000313" key="6">
    <source>
        <dbReference type="EMBL" id="MUU40713.1"/>
    </source>
</evidence>
<keyword evidence="3 5" id="KW-0810">Translation regulation</keyword>
<dbReference type="GO" id="GO:0045947">
    <property type="term" value="P:negative regulation of translational initiation"/>
    <property type="evidence" value="ECO:0007669"/>
    <property type="project" value="UniProtKB-UniRule"/>
</dbReference>
<evidence type="ECO:0000256" key="5">
    <source>
        <dbReference type="HAMAP-Rule" id="MF_00167"/>
    </source>
</evidence>
<evidence type="ECO:0000313" key="11">
    <source>
        <dbReference type="Proteomes" id="UP000318399"/>
    </source>
</evidence>
<dbReference type="Proteomes" id="UP000318399">
    <property type="component" value="Unassembled WGS sequence"/>
</dbReference>
<proteinExistence type="inferred from homology"/>
<keyword evidence="4 5" id="KW-0694">RNA-binding</keyword>
<evidence type="ECO:0000313" key="10">
    <source>
        <dbReference type="Proteomes" id="UP000244660"/>
    </source>
</evidence>
<keyword evidence="5" id="KW-1005">Bacterial flagellum biogenesis</keyword>
<evidence type="ECO:0000256" key="3">
    <source>
        <dbReference type="ARBA" id="ARBA00022845"/>
    </source>
</evidence>
<keyword evidence="2 5" id="KW-0678">Repressor</keyword>
<dbReference type="NCBIfam" id="TIGR00202">
    <property type="entry name" value="csrA"/>
    <property type="match status" value="1"/>
</dbReference>
<dbReference type="Proteomes" id="UP000244660">
    <property type="component" value="Unassembled WGS sequence"/>
</dbReference>
<comment type="subcellular location">
    <subcellularLocation>
        <location evidence="5">Cytoplasm</location>
    </subcellularLocation>
</comment>
<evidence type="ECO:0000256" key="1">
    <source>
        <dbReference type="ARBA" id="ARBA00022490"/>
    </source>
</evidence>
<dbReference type="EMBL" id="CP024948">
    <property type="protein sequence ID" value="QDY60102.1"/>
    <property type="molecule type" value="Genomic_DNA"/>
</dbReference>
<name>A0A1Q2RR25_HELPX</name>
<dbReference type="EMBL" id="WADI01000004">
    <property type="protein sequence ID" value="MUU40713.1"/>
    <property type="molecule type" value="Genomic_DNA"/>
</dbReference>
<evidence type="ECO:0000313" key="9">
    <source>
        <dbReference type="EMBL" id="QDY60102.1"/>
    </source>
</evidence>
<reference evidence="6 13" key="5">
    <citation type="journal article" date="2020" name="J. Clin. Microbiol.">
        <title>Helicobacter pylori infections in the Bronx, New York: Surveying Antibiotic Susceptibility and Strain Lineage by Whole-genome Sequencing.</title>
        <authorList>
            <person name="Saranathan R."/>
            <person name="Levi M.H."/>
            <person name="Wattam A.R."/>
            <person name="Malek A."/>
            <person name="Asare E."/>
            <person name="Behin D.S."/>
            <person name="Pan D.H."/>
            <person name="Jacobs W.R."/>
            <person name="Szymczak W.A."/>
        </authorList>
    </citation>
    <scope>NUCLEOTIDE SEQUENCE [LARGE SCALE GENOMIC DNA]</scope>
    <source>
        <strain evidence="6 13">MHP34</strain>
    </source>
</reference>
<dbReference type="NCBIfam" id="NF001844">
    <property type="entry name" value="PRK00568.1"/>
    <property type="match status" value="1"/>
</dbReference>
<sequence>MLILSRKVNEGIVIDDNIHIKVISIDRGSVRLGFEAPESTLILRTELKEAIVSENQKASASVDESLLENIKKVIKP</sequence>
<reference evidence="9 12" key="3">
    <citation type="journal article" date="2019" name="Sci. Rep.">
        <title>Evolutionary mechanism leading to the multi-cagA genotype in Helicobacter pylori.</title>
        <authorList>
            <person name="Su H."/>
            <person name="Tissera K."/>
            <person name="Jang S."/>
            <person name="Choi Y.H."/>
            <person name="Kim A."/>
            <person name="Cho Y.J."/>
            <person name="Li M."/>
            <person name="Gunawardhana N."/>
            <person name="Merrell D.S."/>
            <person name="Ge L."/>
            <person name="Cha J.H."/>
        </authorList>
    </citation>
    <scope>NUCLEOTIDE SEQUENCE [LARGE SCALE GENOMIC DNA]</scope>
    <source>
        <strain evidence="9 12">B140</strain>
    </source>
</reference>
<protein>
    <recommendedName>
        <fullName evidence="5">Translational regulator CsrA</fullName>
    </recommendedName>
</protein>
<dbReference type="GO" id="GO:0006109">
    <property type="term" value="P:regulation of carbohydrate metabolic process"/>
    <property type="evidence" value="ECO:0007669"/>
    <property type="project" value="InterPro"/>
</dbReference>
<dbReference type="Proteomes" id="UP000470837">
    <property type="component" value="Unassembled WGS sequence"/>
</dbReference>
<evidence type="ECO:0000313" key="7">
    <source>
        <dbReference type="EMBL" id="OOP96678.1"/>
    </source>
</evidence>
<dbReference type="InterPro" id="IPR003751">
    <property type="entry name" value="CsrA"/>
</dbReference>